<keyword evidence="2" id="KW-1185">Reference proteome</keyword>
<dbReference type="EMBL" id="PPED02000006">
    <property type="protein sequence ID" value="PWN65079.1"/>
    <property type="molecule type" value="Genomic_DNA"/>
</dbReference>
<reference evidence="1 2" key="1">
    <citation type="submission" date="2018-04" db="EMBL/GenBank/DDBJ databases">
        <title>Draft Genome Sequence of Phosphate-Solubilizing Chryseobacterium sp. ISE14 that is a Biocontrol and Plant Growth-Promoting Rhizobacterium Isolated from Cucumber.</title>
        <authorList>
            <person name="Jeong J.-J."/>
            <person name="Sang M.K."/>
            <person name="Choi I.-G."/>
            <person name="Kim K.D."/>
        </authorList>
    </citation>
    <scope>NUCLEOTIDE SEQUENCE [LARGE SCALE GENOMIC DNA]</scope>
    <source>
        <strain evidence="1 2">ISE14</strain>
    </source>
</reference>
<proteinExistence type="predicted"/>
<name>A0A316WV74_9FLAO</name>
<organism evidence="1 2">
    <name type="scientific">Chryseobacterium phosphatilyticum</name>
    <dbReference type="NCBI Taxonomy" id="475075"/>
    <lineage>
        <taxon>Bacteria</taxon>
        <taxon>Pseudomonadati</taxon>
        <taxon>Bacteroidota</taxon>
        <taxon>Flavobacteriia</taxon>
        <taxon>Flavobacteriales</taxon>
        <taxon>Weeksellaceae</taxon>
        <taxon>Chryseobacterium group</taxon>
        <taxon>Chryseobacterium</taxon>
    </lineage>
</organism>
<accession>A0A316WV74</accession>
<comment type="caution">
    <text evidence="1">The sequence shown here is derived from an EMBL/GenBank/DDBJ whole genome shotgun (WGS) entry which is preliminary data.</text>
</comment>
<dbReference type="Proteomes" id="UP000236594">
    <property type="component" value="Unassembled WGS sequence"/>
</dbReference>
<sequence length="93" mass="11337">MIFPFHFILLWQRNIKKYIVLSKSSFPFCKYFYLSSFKENSERIFLFFLRDLKKVALEKEITLGFGDGLISEIYMVFKDHLCSMSRYFFNMDK</sequence>
<evidence type="ECO:0000313" key="1">
    <source>
        <dbReference type="EMBL" id="PWN65079.1"/>
    </source>
</evidence>
<gene>
    <name evidence="1" type="ORF">C1631_020970</name>
</gene>
<evidence type="ECO:0000313" key="2">
    <source>
        <dbReference type="Proteomes" id="UP000236594"/>
    </source>
</evidence>
<dbReference type="AlphaFoldDB" id="A0A316WV74"/>
<protein>
    <submittedName>
        <fullName evidence="1">Uncharacterized protein</fullName>
    </submittedName>
</protein>